<dbReference type="RefSeq" id="XP_027090915.1">
    <property type="nucleotide sequence ID" value="XM_027235114.1"/>
</dbReference>
<sequence length="398" mass="43618">MHFVLPPDKGNVHHSQQRVIELTKLVGSGREIADTMSNAVVNGLAGAGGGIIAQIITYPLQTVNTRQQTERVAKKDANLLVPHQPPPVAGGTLLHMFEVIRSEGLGGLYSGLMPSLLGTAASQGVYYYFYQVFKNKAEAIAAKNMRKGQGDGSVGMFSWLVVAALAGSLNVLLTNPIWVLVTRMQTHTQAERKIMEAKREELLREDYENTFMGALQEKLVELESIKPQPYGAFDAACEVYGESGLRGFWKGIIPTLIMVCNPSIQFMIYETSLKHLRATRGTNKKAVKSVTALEAFLLGALAKLGATVSTYPLLVVKSRLQAKQEIGGNISQRYTGTVDAILKMIRHEGVCSFYKGMSTKIVQSVIAASVLFMVKEELVKAYTVLISRRHKIMANMVQ</sequence>
<dbReference type="OrthoDB" id="2019556at2759"/>
<evidence type="ECO:0000256" key="6">
    <source>
        <dbReference type="ARBA" id="ARBA00022989"/>
    </source>
</evidence>
<dbReference type="AlphaFoldDB" id="A0A6P6UJ65"/>
<dbReference type="InterPro" id="IPR023395">
    <property type="entry name" value="MCP_dom_sf"/>
</dbReference>
<dbReference type="GeneID" id="113711883"/>
<proteinExistence type="inferred from homology"/>
<dbReference type="GO" id="GO:0055085">
    <property type="term" value="P:transmembrane transport"/>
    <property type="evidence" value="ECO:0007669"/>
    <property type="project" value="InterPro"/>
</dbReference>
<dbReference type="GO" id="GO:0016020">
    <property type="term" value="C:membrane"/>
    <property type="evidence" value="ECO:0007669"/>
    <property type="project" value="UniProtKB-SubCell"/>
</dbReference>
<evidence type="ECO:0000256" key="9">
    <source>
        <dbReference type="RuleBase" id="RU000488"/>
    </source>
</evidence>
<keyword evidence="11" id="KW-1185">Reference proteome</keyword>
<evidence type="ECO:0000256" key="5">
    <source>
        <dbReference type="ARBA" id="ARBA00022737"/>
    </source>
</evidence>
<keyword evidence="7 8" id="KW-0472">Membrane</keyword>
<dbReference type="RefSeq" id="XP_071924500.1">
    <property type="nucleotide sequence ID" value="XM_072068399.1"/>
</dbReference>
<accession>A0A6P6UJ65</accession>
<dbReference type="SUPFAM" id="SSF103506">
    <property type="entry name" value="Mitochondrial carrier"/>
    <property type="match status" value="1"/>
</dbReference>
<keyword evidence="5" id="KW-0677">Repeat</keyword>
<dbReference type="GO" id="GO:0006862">
    <property type="term" value="P:nucleotide transport"/>
    <property type="evidence" value="ECO:0007669"/>
    <property type="project" value="InterPro"/>
</dbReference>
<protein>
    <submittedName>
        <fullName evidence="12 13">Peroxisomal nicotinamide adenine dinucleotide carrier-like isoform X1</fullName>
    </submittedName>
</protein>
<organism evidence="11 12">
    <name type="scientific">Coffea arabica</name>
    <name type="common">Arabian coffee</name>
    <dbReference type="NCBI Taxonomy" id="13443"/>
    <lineage>
        <taxon>Eukaryota</taxon>
        <taxon>Viridiplantae</taxon>
        <taxon>Streptophyta</taxon>
        <taxon>Embryophyta</taxon>
        <taxon>Tracheophyta</taxon>
        <taxon>Spermatophyta</taxon>
        <taxon>Magnoliopsida</taxon>
        <taxon>eudicotyledons</taxon>
        <taxon>Gunneridae</taxon>
        <taxon>Pentapetalae</taxon>
        <taxon>asterids</taxon>
        <taxon>lamiids</taxon>
        <taxon>Gentianales</taxon>
        <taxon>Rubiaceae</taxon>
        <taxon>Ixoroideae</taxon>
        <taxon>Gardenieae complex</taxon>
        <taxon>Bertiereae - Coffeeae clade</taxon>
        <taxon>Coffeeae</taxon>
        <taxon>Coffea</taxon>
    </lineage>
</organism>
<feature type="transmembrane region" description="Helical" evidence="10">
    <location>
        <begin position="153"/>
        <end position="173"/>
    </location>
</feature>
<comment type="subcellular location">
    <subcellularLocation>
        <location evidence="1">Membrane</location>
        <topology evidence="1">Multi-pass membrane protein</topology>
    </subcellularLocation>
</comment>
<evidence type="ECO:0000313" key="12">
    <source>
        <dbReference type="RefSeq" id="XP_027090915.1"/>
    </source>
</evidence>
<name>A0A6P6UJ65_COFAR</name>
<dbReference type="Proteomes" id="UP001652660">
    <property type="component" value="Chromosome 10e"/>
</dbReference>
<keyword evidence="3 9" id="KW-0813">Transport</keyword>
<dbReference type="InterPro" id="IPR044712">
    <property type="entry name" value="SLC25A32-like"/>
</dbReference>
<evidence type="ECO:0000256" key="7">
    <source>
        <dbReference type="ARBA" id="ARBA00023136"/>
    </source>
</evidence>
<dbReference type="Proteomes" id="UP001652660">
    <property type="component" value="Chromosome 10c"/>
</dbReference>
<dbReference type="PROSITE" id="PS50920">
    <property type="entry name" value="SOLCAR"/>
    <property type="match status" value="3"/>
</dbReference>
<keyword evidence="6 10" id="KW-1133">Transmembrane helix</keyword>
<evidence type="ECO:0000256" key="4">
    <source>
        <dbReference type="ARBA" id="ARBA00022692"/>
    </source>
</evidence>
<evidence type="ECO:0000256" key="3">
    <source>
        <dbReference type="ARBA" id="ARBA00022448"/>
    </source>
</evidence>
<evidence type="ECO:0000256" key="10">
    <source>
        <dbReference type="SAM" id="Phobius"/>
    </source>
</evidence>
<comment type="similarity">
    <text evidence="2 9">Belongs to the mitochondrial carrier (TC 2.A.29) family.</text>
</comment>
<reference evidence="12" key="2">
    <citation type="submission" date="2025-04" db="UniProtKB">
        <authorList>
            <consortium name="RefSeq"/>
        </authorList>
    </citation>
    <scope>IDENTIFICATION</scope>
    <source>
        <tissue evidence="12 13">Leaves</tissue>
    </source>
</reference>
<reference evidence="11" key="1">
    <citation type="journal article" date="2025" name="Foods">
        <title>Unveiling the Microbial Signatures of Arabica Coffee Cherries: Insights into Ripeness Specific Diversity, Functional Traits, and Implications for Quality and Safety.</title>
        <authorList>
            <consortium name="RefSeq"/>
            <person name="Tenea G.N."/>
            <person name="Cifuentes V."/>
            <person name="Reyes P."/>
            <person name="Cevallos-Vallejos M."/>
        </authorList>
    </citation>
    <scope>NUCLEOTIDE SEQUENCE [LARGE SCALE GENOMIC DNA]</scope>
</reference>
<dbReference type="InterPro" id="IPR018108">
    <property type="entry name" value="MCP_transmembrane"/>
</dbReference>
<feature type="repeat" description="Solcar" evidence="8">
    <location>
        <begin position="290"/>
        <end position="381"/>
    </location>
</feature>
<dbReference type="PANTHER" id="PTHR45683">
    <property type="entry name" value="MITOCHONDRIAL NICOTINAMIDE ADENINE DINUCLEOTIDE TRANSPORTER 1-RELATED-RELATED"/>
    <property type="match status" value="1"/>
</dbReference>
<feature type="repeat" description="Solcar" evidence="8">
    <location>
        <begin position="37"/>
        <end position="136"/>
    </location>
</feature>
<evidence type="ECO:0000256" key="2">
    <source>
        <dbReference type="ARBA" id="ARBA00006375"/>
    </source>
</evidence>
<evidence type="ECO:0000256" key="1">
    <source>
        <dbReference type="ARBA" id="ARBA00004141"/>
    </source>
</evidence>
<dbReference type="Gene3D" id="1.50.40.10">
    <property type="entry name" value="Mitochondrial carrier domain"/>
    <property type="match status" value="2"/>
</dbReference>
<evidence type="ECO:0000313" key="11">
    <source>
        <dbReference type="Proteomes" id="UP001652660"/>
    </source>
</evidence>
<gene>
    <name evidence="12" type="primary">LOC113711883</name>
    <name evidence="13" type="synonym">LOC140015659</name>
</gene>
<feature type="repeat" description="Solcar" evidence="8">
    <location>
        <begin position="154"/>
        <end position="275"/>
    </location>
</feature>
<evidence type="ECO:0000256" key="8">
    <source>
        <dbReference type="PROSITE-ProRule" id="PRU00282"/>
    </source>
</evidence>
<dbReference type="Pfam" id="PF00153">
    <property type="entry name" value="Mito_carr"/>
    <property type="match status" value="3"/>
</dbReference>
<keyword evidence="4 8" id="KW-0812">Transmembrane</keyword>
<evidence type="ECO:0000313" key="13">
    <source>
        <dbReference type="RefSeq" id="XP_071924500.1"/>
    </source>
</evidence>